<keyword evidence="8" id="KW-1185">Reference proteome</keyword>
<evidence type="ECO:0000256" key="3">
    <source>
        <dbReference type="ARBA" id="ARBA00022679"/>
    </source>
</evidence>
<keyword evidence="4" id="KW-0949">S-adenosyl-L-methionine</keyword>
<evidence type="ECO:0000256" key="5">
    <source>
        <dbReference type="ARBA" id="ARBA00023098"/>
    </source>
</evidence>
<dbReference type="Pfam" id="PF02353">
    <property type="entry name" value="CMAS"/>
    <property type="match status" value="1"/>
</dbReference>
<dbReference type="PIRSF" id="PIRSF003085">
    <property type="entry name" value="CMAS"/>
    <property type="match status" value="1"/>
</dbReference>
<evidence type="ECO:0000256" key="1">
    <source>
        <dbReference type="ARBA" id="ARBA00010815"/>
    </source>
</evidence>
<dbReference type="InterPro" id="IPR003333">
    <property type="entry name" value="CMAS"/>
</dbReference>
<evidence type="ECO:0000256" key="2">
    <source>
        <dbReference type="ARBA" id="ARBA00022603"/>
    </source>
</evidence>
<comment type="similarity">
    <text evidence="1">Belongs to the CFA/CMAS family.</text>
</comment>
<dbReference type="GO" id="GO:0008168">
    <property type="term" value="F:methyltransferase activity"/>
    <property type="evidence" value="ECO:0007669"/>
    <property type="project" value="UniProtKB-KW"/>
</dbReference>
<dbReference type="SUPFAM" id="SSF53335">
    <property type="entry name" value="S-adenosyl-L-methionine-dependent methyltransferases"/>
    <property type="match status" value="1"/>
</dbReference>
<feature type="active site" evidence="6">
    <location>
        <position position="383"/>
    </location>
</feature>
<dbReference type="InterPro" id="IPR050723">
    <property type="entry name" value="CFA/CMAS"/>
</dbReference>
<reference evidence="7 8" key="1">
    <citation type="submission" date="2019-04" db="EMBL/GenBank/DDBJ databases">
        <authorList>
            <person name="Hwang J.C."/>
        </authorList>
    </citation>
    <scope>NUCLEOTIDE SEQUENCE [LARGE SCALE GENOMIC DNA]</scope>
    <source>
        <strain evidence="7 8">IMCC35002</strain>
    </source>
</reference>
<keyword evidence="5" id="KW-0443">Lipid metabolism</keyword>
<dbReference type="OrthoDB" id="9782855at2"/>
<evidence type="ECO:0000256" key="4">
    <source>
        <dbReference type="ARBA" id="ARBA00022691"/>
    </source>
</evidence>
<dbReference type="EMBL" id="SWCJ01000002">
    <property type="protein sequence ID" value="TKB57372.1"/>
    <property type="molecule type" value="Genomic_DNA"/>
</dbReference>
<dbReference type="RefSeq" id="WP_136862018.1">
    <property type="nucleotide sequence ID" value="NZ_SWCJ01000002.1"/>
</dbReference>
<dbReference type="GO" id="GO:0032259">
    <property type="term" value="P:methylation"/>
    <property type="evidence" value="ECO:0007669"/>
    <property type="project" value="UniProtKB-KW"/>
</dbReference>
<name>A0A4V5NY97_9GAMM</name>
<dbReference type="PANTHER" id="PTHR43667">
    <property type="entry name" value="CYCLOPROPANE-FATTY-ACYL-PHOSPHOLIPID SYNTHASE"/>
    <property type="match status" value="1"/>
</dbReference>
<sequence length="406" mass="45971">MDNALVTTPTKGLDSVAKRTLTALLGQLKHGSLTLVDGGQQTFGTPEGIHATLTIHHPSAYRQIVMGGSIGAGEAFIKGHWSSPNRVALIQLFCKNLSLIEKLESKISWLTKIPSWIGHRINHNSKKGSKRNIVAHYDLGNPLYETFLDKQMLYSSAVFPHWDSSLEQAQLHKMALICDKLRLQPGEHLVEIGTGWGALAVYAAKHYGVKVTTTTISDAQHDYAKKRIEEEGLGEQITLLKQDYRDLTGQFDKLVSIEMIEAVGHRYFSQFFQQCTRLLKPSGRMLIQAITIADQRYSRYVNSVDFIQRYIFPGGCLPSIERLGHHIAKDTDMVMEHLEDIGLHYAHTLKAWQQRFCDALTQVRSLGYGEDFIRMWQFYFDYCQGAFLERQIGTVQVVANRPDYRG</sequence>
<protein>
    <submittedName>
        <fullName evidence="7">Class I SAM-dependent methyltransferase</fullName>
    </submittedName>
</protein>
<dbReference type="Proteomes" id="UP000305675">
    <property type="component" value="Unassembled WGS sequence"/>
</dbReference>
<accession>A0A4V5NY97</accession>
<evidence type="ECO:0000256" key="6">
    <source>
        <dbReference type="PIRSR" id="PIRSR003085-1"/>
    </source>
</evidence>
<dbReference type="AlphaFoldDB" id="A0A4V5NY97"/>
<evidence type="ECO:0000313" key="7">
    <source>
        <dbReference type="EMBL" id="TKB57372.1"/>
    </source>
</evidence>
<gene>
    <name evidence="7" type="ORF">FCL42_03580</name>
</gene>
<dbReference type="CDD" id="cd02440">
    <property type="entry name" value="AdoMet_MTases"/>
    <property type="match status" value="1"/>
</dbReference>
<keyword evidence="2 7" id="KW-0489">Methyltransferase</keyword>
<dbReference type="GO" id="GO:0008610">
    <property type="term" value="P:lipid biosynthetic process"/>
    <property type="evidence" value="ECO:0007669"/>
    <property type="project" value="InterPro"/>
</dbReference>
<keyword evidence="3 7" id="KW-0808">Transferase</keyword>
<organism evidence="7 8">
    <name type="scientific">Ferrimonas aestuarii</name>
    <dbReference type="NCBI Taxonomy" id="2569539"/>
    <lineage>
        <taxon>Bacteria</taxon>
        <taxon>Pseudomonadati</taxon>
        <taxon>Pseudomonadota</taxon>
        <taxon>Gammaproteobacteria</taxon>
        <taxon>Alteromonadales</taxon>
        <taxon>Ferrimonadaceae</taxon>
        <taxon>Ferrimonas</taxon>
    </lineage>
</organism>
<evidence type="ECO:0000313" key="8">
    <source>
        <dbReference type="Proteomes" id="UP000305675"/>
    </source>
</evidence>
<comment type="caution">
    <text evidence="7">The sequence shown here is derived from an EMBL/GenBank/DDBJ whole genome shotgun (WGS) entry which is preliminary data.</text>
</comment>
<dbReference type="InterPro" id="IPR029063">
    <property type="entry name" value="SAM-dependent_MTases_sf"/>
</dbReference>
<proteinExistence type="inferred from homology"/>
<dbReference type="PANTHER" id="PTHR43667:SF2">
    <property type="entry name" value="FATTY ACID C-METHYL TRANSFERASE"/>
    <property type="match status" value="1"/>
</dbReference>
<dbReference type="Gene3D" id="3.40.50.150">
    <property type="entry name" value="Vaccinia Virus protein VP39"/>
    <property type="match status" value="1"/>
</dbReference>